<keyword evidence="11" id="KW-1185">Reference proteome</keyword>
<dbReference type="SUPFAM" id="SSF54534">
    <property type="entry name" value="FKBP-like"/>
    <property type="match status" value="1"/>
</dbReference>
<dbReference type="EMBL" id="LT629973">
    <property type="protein sequence ID" value="SEH76169.1"/>
    <property type="molecule type" value="Genomic_DNA"/>
</dbReference>
<evidence type="ECO:0000256" key="6">
    <source>
        <dbReference type="PROSITE-ProRule" id="PRU00278"/>
    </source>
</evidence>
<dbReference type="InterPro" id="IPR000297">
    <property type="entry name" value="PPIase_PpiC"/>
</dbReference>
<dbReference type="Proteomes" id="UP000176204">
    <property type="component" value="Chromosome I"/>
</dbReference>
<comment type="catalytic activity">
    <reaction evidence="1">
        <text>[protein]-peptidylproline (omega=180) = [protein]-peptidylproline (omega=0)</text>
        <dbReference type="Rhea" id="RHEA:16237"/>
        <dbReference type="Rhea" id="RHEA-COMP:10747"/>
        <dbReference type="Rhea" id="RHEA-COMP:10748"/>
        <dbReference type="ChEBI" id="CHEBI:83833"/>
        <dbReference type="ChEBI" id="CHEBI:83834"/>
        <dbReference type="EC" id="5.2.1.8"/>
    </reaction>
</comment>
<dbReference type="OrthoDB" id="14196at2"/>
<evidence type="ECO:0000256" key="2">
    <source>
        <dbReference type="ARBA" id="ARBA00013194"/>
    </source>
</evidence>
<dbReference type="InterPro" id="IPR050245">
    <property type="entry name" value="PrsA_foldase"/>
</dbReference>
<gene>
    <name evidence="10" type="ORF">PYTT_0526</name>
</gene>
<evidence type="ECO:0000256" key="5">
    <source>
        <dbReference type="ARBA" id="ARBA00023235"/>
    </source>
</evidence>
<dbReference type="InterPro" id="IPR027304">
    <property type="entry name" value="Trigger_fact/SurA_dom_sf"/>
</dbReference>
<dbReference type="PANTHER" id="PTHR47245">
    <property type="entry name" value="PEPTIDYLPROLYL ISOMERASE"/>
    <property type="match status" value="1"/>
</dbReference>
<evidence type="ECO:0000256" key="3">
    <source>
        <dbReference type="ARBA" id="ARBA00022729"/>
    </source>
</evidence>
<dbReference type="GO" id="GO:0003755">
    <property type="term" value="F:peptidyl-prolyl cis-trans isomerase activity"/>
    <property type="evidence" value="ECO:0007669"/>
    <property type="project" value="UniProtKB-KW"/>
</dbReference>
<dbReference type="EC" id="5.2.1.8" evidence="2"/>
<dbReference type="Pfam" id="PF13145">
    <property type="entry name" value="Rotamase_2"/>
    <property type="match status" value="1"/>
</dbReference>
<protein>
    <recommendedName>
        <fullName evidence="2">peptidylprolyl isomerase</fullName>
        <ecNumber evidence="2">5.2.1.8</ecNumber>
    </recommendedName>
</protein>
<dbReference type="PROSITE" id="PS01096">
    <property type="entry name" value="PPIC_PPIASE_1"/>
    <property type="match status" value="1"/>
</dbReference>
<keyword evidence="8" id="KW-0472">Membrane</keyword>
<accession>A0A1C7PB58</accession>
<dbReference type="PROSITE" id="PS50198">
    <property type="entry name" value="PPIC_PPIASE_2"/>
    <property type="match status" value="1"/>
</dbReference>
<dbReference type="STRING" id="1679444.PYTT_0526"/>
<dbReference type="AlphaFoldDB" id="A0A1C7PB58"/>
<dbReference type="RefSeq" id="WP_067776510.1">
    <property type="nucleotide sequence ID" value="NZ_LIGX01000028.1"/>
</dbReference>
<proteinExistence type="predicted"/>
<reference evidence="11" key="1">
    <citation type="submission" date="2016-09" db="EMBL/GenBank/DDBJ databases">
        <authorList>
            <person name="Koehorst J."/>
        </authorList>
    </citation>
    <scope>NUCLEOTIDE SEQUENCE [LARGE SCALE GENOMIC DNA]</scope>
</reference>
<dbReference type="Gene3D" id="1.10.4030.10">
    <property type="entry name" value="Porin chaperone SurA, peptide-binding domain"/>
    <property type="match status" value="1"/>
</dbReference>
<dbReference type="InterPro" id="IPR023058">
    <property type="entry name" value="PPIase_PpiC_CS"/>
</dbReference>
<evidence type="ECO:0000256" key="4">
    <source>
        <dbReference type="ARBA" id="ARBA00023110"/>
    </source>
</evidence>
<dbReference type="InterPro" id="IPR046357">
    <property type="entry name" value="PPIase_dom_sf"/>
</dbReference>
<evidence type="ECO:0000313" key="11">
    <source>
        <dbReference type="Proteomes" id="UP000176204"/>
    </source>
</evidence>
<organism evidence="10 11">
    <name type="scientific">Akkermansia glycaniphila</name>
    <dbReference type="NCBI Taxonomy" id="1679444"/>
    <lineage>
        <taxon>Bacteria</taxon>
        <taxon>Pseudomonadati</taxon>
        <taxon>Verrucomicrobiota</taxon>
        <taxon>Verrucomicrobiia</taxon>
        <taxon>Verrucomicrobiales</taxon>
        <taxon>Akkermansiaceae</taxon>
        <taxon>Akkermansia</taxon>
    </lineage>
</organism>
<dbReference type="SUPFAM" id="SSF109998">
    <property type="entry name" value="Triger factor/SurA peptide-binding domain-like"/>
    <property type="match status" value="1"/>
</dbReference>
<evidence type="ECO:0000256" key="8">
    <source>
        <dbReference type="SAM" id="Phobius"/>
    </source>
</evidence>
<sequence length="353" mass="39887">MTPIKKFAIKLYVFSAILLYMAGDLYVWHGPLAQKFERHFSALRIPPNDNSPLQTVVYGEGITKNQYDRRTREIALASGHREATTATALPGTVKLGLIDEALLRLRARANDMRLPDTRQEAEQSVERMAARHSDPADFEAWLATQGYTRASLTDKIEARLKEAATVHRSIDDNIVPTDENVAAYYERLKNRLATPASRQIGHIFYASLHQEPETLAAKAKETYAKLAAQTDPETLKQQFAELARTQSEDERTAPNGGNLGTIHDNTRRPFSDLALFDEQTLPAGKPVLLQSKLGWHIFLASDITPGSIPPLDDVKDSLRTAILNWQTRYAAEQYREQLRKEAFFKKKIQHHDQ</sequence>
<dbReference type="PANTHER" id="PTHR47245:SF1">
    <property type="entry name" value="FOLDASE PROTEIN PRSA"/>
    <property type="match status" value="1"/>
</dbReference>
<keyword evidence="5 6" id="KW-0413">Isomerase</keyword>
<dbReference type="KEGG" id="agl:PYTT_0526"/>
<name>A0A1C7PB58_9BACT</name>
<evidence type="ECO:0000259" key="9">
    <source>
        <dbReference type="PROSITE" id="PS50198"/>
    </source>
</evidence>
<evidence type="ECO:0000256" key="1">
    <source>
        <dbReference type="ARBA" id="ARBA00000971"/>
    </source>
</evidence>
<evidence type="ECO:0000313" key="10">
    <source>
        <dbReference type="EMBL" id="SEH76169.1"/>
    </source>
</evidence>
<keyword evidence="3" id="KW-0732">Signal</keyword>
<feature type="transmembrane region" description="Helical" evidence="8">
    <location>
        <begin position="7"/>
        <end position="28"/>
    </location>
</feature>
<feature type="region of interest" description="Disordered" evidence="7">
    <location>
        <begin position="245"/>
        <end position="264"/>
    </location>
</feature>
<keyword evidence="8" id="KW-0812">Transmembrane</keyword>
<dbReference type="Gene3D" id="3.10.50.40">
    <property type="match status" value="1"/>
</dbReference>
<feature type="domain" description="PpiC" evidence="9">
    <location>
        <begin position="195"/>
        <end position="302"/>
    </location>
</feature>
<keyword evidence="4 6" id="KW-0697">Rotamase</keyword>
<evidence type="ECO:0000256" key="7">
    <source>
        <dbReference type="SAM" id="MobiDB-lite"/>
    </source>
</evidence>
<keyword evidence="8" id="KW-1133">Transmembrane helix</keyword>